<feature type="binding site" evidence="6">
    <location>
        <position position="94"/>
    </location>
    <ligand>
        <name>a divalent metal cation</name>
        <dbReference type="ChEBI" id="CHEBI:60240"/>
        <label>1</label>
    </ligand>
</feature>
<evidence type="ECO:0000256" key="1">
    <source>
        <dbReference type="ARBA" id="ARBA00002521"/>
    </source>
</evidence>
<name>A0A347WIB7_9LACT</name>
<dbReference type="PANTHER" id="PTHR43330:SF17">
    <property type="entry name" value="METHIONINE AMINOPEPTIDASE"/>
    <property type="match status" value="1"/>
</dbReference>
<dbReference type="EC" id="3.4.11.18" evidence="6 7"/>
<feature type="binding site" evidence="6">
    <location>
        <position position="77"/>
    </location>
    <ligand>
        <name>substrate</name>
    </ligand>
</feature>
<dbReference type="PANTHER" id="PTHR43330">
    <property type="entry name" value="METHIONINE AMINOPEPTIDASE"/>
    <property type="match status" value="1"/>
</dbReference>
<evidence type="ECO:0000256" key="4">
    <source>
        <dbReference type="ARBA" id="ARBA00022723"/>
    </source>
</evidence>
<evidence type="ECO:0000256" key="7">
    <source>
        <dbReference type="RuleBase" id="RU003653"/>
    </source>
</evidence>
<dbReference type="NCBIfam" id="TIGR00500">
    <property type="entry name" value="met_pdase_I"/>
    <property type="match status" value="1"/>
</dbReference>
<comment type="cofactor">
    <cofactor evidence="6">
        <name>Co(2+)</name>
        <dbReference type="ChEBI" id="CHEBI:48828"/>
    </cofactor>
    <cofactor evidence="6">
        <name>Zn(2+)</name>
        <dbReference type="ChEBI" id="CHEBI:29105"/>
    </cofactor>
    <cofactor evidence="6">
        <name>Mn(2+)</name>
        <dbReference type="ChEBI" id="CHEBI:29035"/>
    </cofactor>
    <cofactor evidence="6">
        <name>Fe(2+)</name>
        <dbReference type="ChEBI" id="CHEBI:29033"/>
    </cofactor>
    <text evidence="6">Binds 2 divalent metal cations per subunit. Has a high-affinity and a low affinity metal-binding site. The true nature of the physiological cofactor is under debate. The enzyme is active with cobalt, zinc, manganese or divalent iron ions. Most likely, methionine aminopeptidases function as mononuclear Fe(2+)-metalloproteases under physiological conditions, and the catalytically relevant metal-binding site has been assigned to the histidine-containing high-affinity site.</text>
</comment>
<evidence type="ECO:0000313" key="10">
    <source>
        <dbReference type="Proteomes" id="UP000263232"/>
    </source>
</evidence>
<keyword evidence="5 6" id="KW-0378">Hydrolase</keyword>
<keyword evidence="2 6" id="KW-0031">Aminopeptidase</keyword>
<dbReference type="InterPro" id="IPR000994">
    <property type="entry name" value="Pept_M24"/>
</dbReference>
<keyword evidence="4 6" id="KW-0479">Metal-binding</keyword>
<evidence type="ECO:0000256" key="6">
    <source>
        <dbReference type="HAMAP-Rule" id="MF_01974"/>
    </source>
</evidence>
<dbReference type="GO" id="GO:0004239">
    <property type="term" value="F:initiator methionyl aminopeptidase activity"/>
    <property type="evidence" value="ECO:0007669"/>
    <property type="project" value="UniProtKB-UniRule"/>
</dbReference>
<accession>A0A347WIB7</accession>
<feature type="binding site" evidence="6">
    <location>
        <position position="105"/>
    </location>
    <ligand>
        <name>a divalent metal cation</name>
        <dbReference type="ChEBI" id="CHEBI:60240"/>
        <label>1</label>
    </ligand>
</feature>
<dbReference type="OrthoDB" id="9802055at2"/>
<dbReference type="PRINTS" id="PR00599">
    <property type="entry name" value="MAPEPTIDASE"/>
</dbReference>
<dbReference type="RefSeq" id="WP_118989748.1">
    <property type="nucleotide sequence ID" value="NZ_CP023434.1"/>
</dbReference>
<dbReference type="GO" id="GO:0005829">
    <property type="term" value="C:cytosol"/>
    <property type="evidence" value="ECO:0007669"/>
    <property type="project" value="TreeGrafter"/>
</dbReference>
<feature type="binding site" evidence="6">
    <location>
        <position position="105"/>
    </location>
    <ligand>
        <name>a divalent metal cation</name>
        <dbReference type="ChEBI" id="CHEBI:60240"/>
        <label>2</label>
        <note>catalytic</note>
    </ligand>
</feature>
<dbReference type="SUPFAM" id="SSF55920">
    <property type="entry name" value="Creatinase/aminopeptidase"/>
    <property type="match status" value="1"/>
</dbReference>
<feature type="binding site" evidence="6">
    <location>
        <position position="232"/>
    </location>
    <ligand>
        <name>a divalent metal cation</name>
        <dbReference type="ChEBI" id="CHEBI:60240"/>
        <label>1</label>
    </ligand>
</feature>
<reference evidence="9 10" key="1">
    <citation type="submission" date="2017-09" db="EMBL/GenBank/DDBJ databases">
        <title>Complete genome sequence of Oxytococcus suis strain ZY16052.</title>
        <authorList>
            <person name="Li F."/>
        </authorList>
    </citation>
    <scope>NUCLEOTIDE SEQUENCE [LARGE SCALE GENOMIC DNA]</scope>
    <source>
        <strain evidence="9 10">ZY16052</strain>
    </source>
</reference>
<comment type="subunit">
    <text evidence="6">Monomer.</text>
</comment>
<evidence type="ECO:0000256" key="2">
    <source>
        <dbReference type="ARBA" id="ARBA00022438"/>
    </source>
</evidence>
<dbReference type="InterPro" id="IPR002467">
    <property type="entry name" value="Pept_M24A_MAP1"/>
</dbReference>
<evidence type="ECO:0000259" key="8">
    <source>
        <dbReference type="Pfam" id="PF00557"/>
    </source>
</evidence>
<dbReference type="Proteomes" id="UP000263232">
    <property type="component" value="Chromosome"/>
</dbReference>
<comment type="function">
    <text evidence="1 6">Removes the N-terminal methionine from nascent proteins. The N-terminal methionine is often cleaved when the second residue in the primary sequence is small and uncharged (Met-Ala-, Cys, Gly, Pro, Ser, Thr, or Val). Requires deformylation of the N(alpha)-formylated initiator methionine before it can be hydrolyzed.</text>
</comment>
<dbReference type="Pfam" id="PF00557">
    <property type="entry name" value="Peptidase_M24"/>
    <property type="match status" value="1"/>
</dbReference>
<dbReference type="CDD" id="cd01086">
    <property type="entry name" value="MetAP1"/>
    <property type="match status" value="1"/>
</dbReference>
<dbReference type="PROSITE" id="PS00680">
    <property type="entry name" value="MAP_1"/>
    <property type="match status" value="1"/>
</dbReference>
<feature type="binding site" evidence="6">
    <location>
        <position position="175"/>
    </location>
    <ligand>
        <name>substrate</name>
    </ligand>
</feature>
<dbReference type="GO" id="GO:0070006">
    <property type="term" value="F:metalloaminopeptidase activity"/>
    <property type="evidence" value="ECO:0007669"/>
    <property type="project" value="UniProtKB-UniRule"/>
</dbReference>
<dbReference type="KEGG" id="abae:CL176_01650"/>
<sequence length="257" mass="28253">MITLKSEREIQTMDESGQLLASIHIALRDFIKPGVTTKEIDQFVQERIEAGGGIAAQIGYEGYKYATCTSVNDEICHGFPSDRVLKSGDIVKVDFCIDYNGGISDSCWCYAVGEIDPEHQRLMDVTLKALYIGIEQAKVGNRIGDIGHAIQTYVEGEGFGVVRDFIGHGIGPSIHEEPAVPHYGLAGKGLRLKKGMTITIEPMVTTGTWQMQMDNNGWTARTRDGGYCAQYEHSLVITDDGPYIMTDQDRAEANLAQ</sequence>
<feature type="domain" description="Peptidase M24" evidence="8">
    <location>
        <begin position="12"/>
        <end position="239"/>
    </location>
</feature>
<organism evidence="9 10">
    <name type="scientific">Suicoccus acidiformans</name>
    <dbReference type="NCBI Taxonomy" id="2036206"/>
    <lineage>
        <taxon>Bacteria</taxon>
        <taxon>Bacillati</taxon>
        <taxon>Bacillota</taxon>
        <taxon>Bacilli</taxon>
        <taxon>Lactobacillales</taxon>
        <taxon>Aerococcaceae</taxon>
        <taxon>Suicoccus</taxon>
    </lineage>
</organism>
<keyword evidence="10" id="KW-1185">Reference proteome</keyword>
<evidence type="ECO:0000313" key="9">
    <source>
        <dbReference type="EMBL" id="AXY24824.1"/>
    </source>
</evidence>
<dbReference type="EMBL" id="CP023434">
    <property type="protein sequence ID" value="AXY24824.1"/>
    <property type="molecule type" value="Genomic_DNA"/>
</dbReference>
<feature type="binding site" evidence="6">
    <location>
        <position position="232"/>
    </location>
    <ligand>
        <name>a divalent metal cation</name>
        <dbReference type="ChEBI" id="CHEBI:60240"/>
        <label>2</label>
        <note>catalytic</note>
    </ligand>
</feature>
<evidence type="ECO:0000256" key="5">
    <source>
        <dbReference type="ARBA" id="ARBA00022801"/>
    </source>
</evidence>
<comment type="similarity">
    <text evidence="6">Belongs to the peptidase M24A family. Methionine aminopeptidase type 1 subfamily.</text>
</comment>
<keyword evidence="3 6" id="KW-0645">Protease</keyword>
<comment type="catalytic activity">
    <reaction evidence="6 7">
        <text>Release of N-terminal amino acids, preferentially methionine, from peptides and arylamides.</text>
        <dbReference type="EC" id="3.4.11.18"/>
    </reaction>
</comment>
<gene>
    <name evidence="6 9" type="primary">map</name>
    <name evidence="9" type="ORF">CL176_01650</name>
</gene>
<protein>
    <recommendedName>
        <fullName evidence="6 7">Methionine aminopeptidase</fullName>
        <shortName evidence="6">MAP</shortName>
        <shortName evidence="6">MetAP</shortName>
        <ecNumber evidence="6 7">3.4.11.18</ecNumber>
    </recommendedName>
    <alternativeName>
        <fullName evidence="6">Peptidase M</fullName>
    </alternativeName>
</protein>
<feature type="binding site" evidence="6">
    <location>
        <position position="201"/>
    </location>
    <ligand>
        <name>a divalent metal cation</name>
        <dbReference type="ChEBI" id="CHEBI:60240"/>
        <label>2</label>
        <note>catalytic</note>
    </ligand>
</feature>
<dbReference type="GO" id="GO:0046872">
    <property type="term" value="F:metal ion binding"/>
    <property type="evidence" value="ECO:0007669"/>
    <property type="project" value="UniProtKB-UniRule"/>
</dbReference>
<proteinExistence type="inferred from homology"/>
<dbReference type="Gene3D" id="3.90.230.10">
    <property type="entry name" value="Creatinase/methionine aminopeptidase superfamily"/>
    <property type="match status" value="1"/>
</dbReference>
<evidence type="ECO:0000256" key="3">
    <source>
        <dbReference type="ARBA" id="ARBA00022670"/>
    </source>
</evidence>
<dbReference type="InterPro" id="IPR036005">
    <property type="entry name" value="Creatinase/aminopeptidase-like"/>
</dbReference>
<dbReference type="AlphaFoldDB" id="A0A347WIB7"/>
<feature type="binding site" evidence="6">
    <location>
        <position position="168"/>
    </location>
    <ligand>
        <name>a divalent metal cation</name>
        <dbReference type="ChEBI" id="CHEBI:60240"/>
        <label>2</label>
        <note>catalytic</note>
    </ligand>
</feature>
<dbReference type="HAMAP" id="MF_01974">
    <property type="entry name" value="MetAP_1"/>
    <property type="match status" value="1"/>
</dbReference>
<dbReference type="GO" id="GO:0006508">
    <property type="term" value="P:proteolysis"/>
    <property type="evidence" value="ECO:0007669"/>
    <property type="project" value="UniProtKB-KW"/>
</dbReference>
<dbReference type="InterPro" id="IPR001714">
    <property type="entry name" value="Pept_M24_MAP"/>
</dbReference>